<evidence type="ECO:0000313" key="2">
    <source>
        <dbReference type="EMBL" id="HHP82193.1"/>
    </source>
</evidence>
<keyword evidence="1" id="KW-1133">Transmembrane helix</keyword>
<comment type="caution">
    <text evidence="2">The sequence shown here is derived from an EMBL/GenBank/DDBJ whole genome shotgun (WGS) entry which is preliminary data.</text>
</comment>
<keyword evidence="1" id="KW-0812">Transmembrane</keyword>
<sequence length="148" mass="16307">MFLKGVSEYVSVFIVTIITLAAGLGIFIYAYAVIDGYYSSLSQRIEQAIAEYRQNLDIMASYIRGDEVIVIAVSSDSSVDINAIYINNSLYTCIAYIDNKTYIVDGMNMIRVPSLSITVIKCPIEGALAHIKIVYRGGEVGSWASRII</sequence>
<keyword evidence="1" id="KW-0472">Membrane</keyword>
<dbReference type="EMBL" id="DRZI01000256">
    <property type="protein sequence ID" value="HHP82193.1"/>
    <property type="molecule type" value="Genomic_DNA"/>
</dbReference>
<proteinExistence type="predicted"/>
<organism evidence="2">
    <name type="scientific">Ignisphaera aggregans</name>
    <dbReference type="NCBI Taxonomy" id="334771"/>
    <lineage>
        <taxon>Archaea</taxon>
        <taxon>Thermoproteota</taxon>
        <taxon>Thermoprotei</taxon>
        <taxon>Desulfurococcales</taxon>
        <taxon>Desulfurococcaceae</taxon>
        <taxon>Ignisphaera</taxon>
    </lineage>
</organism>
<name>A0A7C5TKD3_9CREN</name>
<accession>A0A7C5TKD3</accession>
<evidence type="ECO:0000256" key="1">
    <source>
        <dbReference type="SAM" id="Phobius"/>
    </source>
</evidence>
<dbReference type="EMBL" id="DRUB01000189">
    <property type="protein sequence ID" value="HHR97036.1"/>
    <property type="molecule type" value="Genomic_DNA"/>
</dbReference>
<protein>
    <recommendedName>
        <fullName evidence="4">Flagellin</fullName>
    </recommendedName>
</protein>
<dbReference type="AlphaFoldDB" id="A0A7C5TKD3"/>
<feature type="transmembrane region" description="Helical" evidence="1">
    <location>
        <begin position="12"/>
        <end position="34"/>
    </location>
</feature>
<evidence type="ECO:0008006" key="4">
    <source>
        <dbReference type="Google" id="ProtNLM"/>
    </source>
</evidence>
<evidence type="ECO:0000313" key="3">
    <source>
        <dbReference type="EMBL" id="HHR97036.1"/>
    </source>
</evidence>
<gene>
    <name evidence="3" type="ORF">ENL47_09660</name>
    <name evidence="2" type="ORF">ENM84_05960</name>
</gene>
<reference evidence="2" key="1">
    <citation type="journal article" date="2020" name="mSystems">
        <title>Genome- and Community-Level Interaction Insights into Carbon Utilization and Element Cycling Functions of Hydrothermarchaeota in Hydrothermal Sediment.</title>
        <authorList>
            <person name="Zhou Z."/>
            <person name="Liu Y."/>
            <person name="Xu W."/>
            <person name="Pan J."/>
            <person name="Luo Z.H."/>
            <person name="Li M."/>
        </authorList>
    </citation>
    <scope>NUCLEOTIDE SEQUENCE [LARGE SCALE GENOMIC DNA]</scope>
    <source>
        <strain evidence="3">SpSt-1</strain>
        <strain evidence="2">SpSt-1121</strain>
    </source>
</reference>